<dbReference type="InterPro" id="IPR018316">
    <property type="entry name" value="Tubulin/FtsZ_2-layer-sand-dom"/>
</dbReference>
<feature type="region of interest" description="Disordered" evidence="11">
    <location>
        <begin position="331"/>
        <end position="355"/>
    </location>
</feature>
<dbReference type="HAMAP" id="MF_00909">
    <property type="entry name" value="FtsZ"/>
    <property type="match status" value="1"/>
</dbReference>
<dbReference type="PROSITE" id="PS01134">
    <property type="entry name" value="FTSZ_1"/>
    <property type="match status" value="1"/>
</dbReference>
<dbReference type="SMART" id="SM00865">
    <property type="entry name" value="Tubulin_C"/>
    <property type="match status" value="1"/>
</dbReference>
<dbReference type="CDD" id="cd02201">
    <property type="entry name" value="FtsZ_type1"/>
    <property type="match status" value="1"/>
</dbReference>
<dbReference type="EMBL" id="FTMS01000003">
    <property type="protein sequence ID" value="SIQ04803.1"/>
    <property type="molecule type" value="Genomic_DNA"/>
</dbReference>
<evidence type="ECO:0000256" key="2">
    <source>
        <dbReference type="ARBA" id="ARBA00022490"/>
    </source>
</evidence>
<evidence type="ECO:0000256" key="11">
    <source>
        <dbReference type="SAM" id="MobiDB-lite"/>
    </source>
</evidence>
<keyword evidence="6 8" id="KW-0717">Septation</keyword>
<gene>
    <name evidence="8" type="primary">ftsZ</name>
    <name evidence="14" type="ORF">SAMN05920897_10319</name>
</gene>
<keyword evidence="4 8" id="KW-0547">Nucleotide-binding</keyword>
<reference evidence="14 15" key="1">
    <citation type="submission" date="2017-01" db="EMBL/GenBank/DDBJ databases">
        <authorList>
            <person name="Mah S.A."/>
            <person name="Swanson W.J."/>
            <person name="Moy G.W."/>
            <person name="Vacquier V.D."/>
        </authorList>
    </citation>
    <scope>NUCLEOTIDE SEQUENCE [LARGE SCALE GENOMIC DNA]</scope>
    <source>
        <strain evidence="14 15">ASpG1</strain>
    </source>
</reference>
<keyword evidence="2 8" id="KW-0963">Cytoplasm</keyword>
<dbReference type="PANTHER" id="PTHR30314:SF3">
    <property type="entry name" value="MITOCHONDRIAL DIVISION PROTEIN FSZA"/>
    <property type="match status" value="1"/>
</dbReference>
<dbReference type="GO" id="GO:0000917">
    <property type="term" value="P:division septum assembly"/>
    <property type="evidence" value="ECO:0007669"/>
    <property type="project" value="UniProtKB-KW"/>
</dbReference>
<evidence type="ECO:0000313" key="14">
    <source>
        <dbReference type="EMBL" id="SIQ04803.1"/>
    </source>
</evidence>
<evidence type="ECO:0000256" key="10">
    <source>
        <dbReference type="RuleBase" id="RU000631"/>
    </source>
</evidence>
<comment type="subcellular location">
    <subcellularLocation>
        <location evidence="8">Cytoplasm</location>
    </subcellularLocation>
    <text evidence="8">Assembles at midcell at the inner surface of the cytoplasmic membrane.</text>
</comment>
<keyword evidence="3 8" id="KW-0132">Cell division</keyword>
<evidence type="ECO:0000256" key="4">
    <source>
        <dbReference type="ARBA" id="ARBA00022741"/>
    </source>
</evidence>
<evidence type="ECO:0000313" key="15">
    <source>
        <dbReference type="Proteomes" id="UP000186400"/>
    </source>
</evidence>
<dbReference type="GO" id="GO:0043093">
    <property type="term" value="P:FtsZ-dependent cytokinesis"/>
    <property type="evidence" value="ECO:0007669"/>
    <property type="project" value="UniProtKB-UniRule"/>
</dbReference>
<dbReference type="PANTHER" id="PTHR30314">
    <property type="entry name" value="CELL DIVISION PROTEIN FTSZ-RELATED"/>
    <property type="match status" value="1"/>
</dbReference>
<dbReference type="GO" id="GO:0005737">
    <property type="term" value="C:cytoplasm"/>
    <property type="evidence" value="ECO:0007669"/>
    <property type="project" value="UniProtKB-SubCell"/>
</dbReference>
<feature type="binding site" evidence="8">
    <location>
        <begin position="116"/>
        <end position="118"/>
    </location>
    <ligand>
        <name>GTP</name>
        <dbReference type="ChEBI" id="CHEBI:37565"/>
    </ligand>
</feature>
<feature type="binding site" evidence="8">
    <location>
        <position position="195"/>
    </location>
    <ligand>
        <name>GTP</name>
        <dbReference type="ChEBI" id="CHEBI:37565"/>
    </ligand>
</feature>
<dbReference type="SUPFAM" id="SSF55307">
    <property type="entry name" value="Tubulin C-terminal domain-like"/>
    <property type="match status" value="1"/>
</dbReference>
<dbReference type="GO" id="GO:0051258">
    <property type="term" value="P:protein polymerization"/>
    <property type="evidence" value="ECO:0007669"/>
    <property type="project" value="UniProtKB-UniRule"/>
</dbReference>
<evidence type="ECO:0000256" key="5">
    <source>
        <dbReference type="ARBA" id="ARBA00023134"/>
    </source>
</evidence>
<dbReference type="InterPro" id="IPR003008">
    <property type="entry name" value="Tubulin_FtsZ_GTPase"/>
</dbReference>
<dbReference type="PROSITE" id="PS01135">
    <property type="entry name" value="FTSZ_2"/>
    <property type="match status" value="1"/>
</dbReference>
<evidence type="ECO:0000256" key="6">
    <source>
        <dbReference type="ARBA" id="ARBA00023210"/>
    </source>
</evidence>
<evidence type="ECO:0000259" key="13">
    <source>
        <dbReference type="SMART" id="SM00865"/>
    </source>
</evidence>
<keyword evidence="7 8" id="KW-0131">Cell cycle</keyword>
<comment type="function">
    <text evidence="8 10">Essential cell division protein that forms a contractile ring structure (Z ring) at the future cell division site. The regulation of the ring assembly controls the timing and the location of cell division. One of the functions of the FtsZ ring is to recruit other cell division proteins to the septum to produce a new cell wall between the dividing cells. Binds GTP and shows GTPase activity.</text>
</comment>
<dbReference type="SUPFAM" id="SSF52490">
    <property type="entry name" value="Tubulin nucleotide-binding domain-like"/>
    <property type="match status" value="1"/>
</dbReference>
<feature type="domain" description="Tubulin/FtsZ GTPase" evidence="12">
    <location>
        <begin position="21"/>
        <end position="213"/>
    </location>
</feature>
<feature type="domain" description="Tubulin/FtsZ 2-layer sandwich" evidence="13">
    <location>
        <begin position="215"/>
        <end position="333"/>
    </location>
</feature>
<dbReference type="Gene3D" id="3.30.1330.20">
    <property type="entry name" value="Tubulin/FtsZ, C-terminal domain"/>
    <property type="match status" value="1"/>
</dbReference>
<dbReference type="InterPro" id="IPR037103">
    <property type="entry name" value="Tubulin/FtsZ-like_C"/>
</dbReference>
<dbReference type="InterPro" id="IPR024757">
    <property type="entry name" value="FtsZ_C"/>
</dbReference>
<dbReference type="InterPro" id="IPR036525">
    <property type="entry name" value="Tubulin/FtsZ_GTPase_sf"/>
</dbReference>
<dbReference type="PRINTS" id="PR00423">
    <property type="entry name" value="CELLDVISFTSZ"/>
</dbReference>
<protein>
    <recommendedName>
        <fullName evidence="8 9">Cell division protein FtsZ</fullName>
    </recommendedName>
</protein>
<evidence type="ECO:0000259" key="12">
    <source>
        <dbReference type="SMART" id="SM00864"/>
    </source>
</evidence>
<dbReference type="Pfam" id="PF00091">
    <property type="entry name" value="Tubulin"/>
    <property type="match status" value="1"/>
</dbReference>
<proteinExistence type="inferred from homology"/>
<feature type="binding site" evidence="8">
    <location>
        <begin position="29"/>
        <end position="33"/>
    </location>
    <ligand>
        <name>GTP</name>
        <dbReference type="ChEBI" id="CHEBI:37565"/>
    </ligand>
</feature>
<keyword evidence="15" id="KW-1185">Reference proteome</keyword>
<evidence type="ECO:0000256" key="7">
    <source>
        <dbReference type="ARBA" id="ARBA00023306"/>
    </source>
</evidence>
<feature type="binding site" evidence="8">
    <location>
        <position position="147"/>
    </location>
    <ligand>
        <name>GTP</name>
        <dbReference type="ChEBI" id="CHEBI:37565"/>
    </ligand>
</feature>
<comment type="similarity">
    <text evidence="1 8 10">Belongs to the FtsZ family.</text>
</comment>
<dbReference type="SMART" id="SM00864">
    <property type="entry name" value="Tubulin"/>
    <property type="match status" value="1"/>
</dbReference>
<dbReference type="InterPro" id="IPR020805">
    <property type="entry name" value="Cell_div_FtsZ_CS"/>
</dbReference>
<dbReference type="Gene3D" id="3.40.50.1440">
    <property type="entry name" value="Tubulin/FtsZ, GTPase domain"/>
    <property type="match status" value="1"/>
</dbReference>
<dbReference type="GO" id="GO:0032153">
    <property type="term" value="C:cell division site"/>
    <property type="evidence" value="ECO:0007669"/>
    <property type="project" value="UniProtKB-UniRule"/>
</dbReference>
<dbReference type="InterPro" id="IPR008280">
    <property type="entry name" value="Tub_FtsZ_C"/>
</dbReference>
<dbReference type="NCBIfam" id="TIGR00065">
    <property type="entry name" value="ftsZ"/>
    <property type="match status" value="1"/>
</dbReference>
<evidence type="ECO:0000256" key="1">
    <source>
        <dbReference type="ARBA" id="ARBA00009690"/>
    </source>
</evidence>
<accession>A0A1N6PKK4</accession>
<dbReference type="Proteomes" id="UP000186400">
    <property type="component" value="Unassembled WGS sequence"/>
</dbReference>
<evidence type="ECO:0000256" key="8">
    <source>
        <dbReference type="HAMAP-Rule" id="MF_00909"/>
    </source>
</evidence>
<dbReference type="OrthoDB" id="9813375at2"/>
<dbReference type="FunFam" id="3.40.50.1440:FF:000023">
    <property type="entry name" value="Cell division protein FtsZ"/>
    <property type="match status" value="1"/>
</dbReference>
<dbReference type="RefSeq" id="WP_076487806.1">
    <property type="nucleotide sequence ID" value="NZ_FTMS01000003.1"/>
</dbReference>
<comment type="subunit">
    <text evidence="8">Homodimer. Polymerizes to form a dynamic ring structure in a strictly GTP-dependent manner. Interacts directly with several other division proteins.</text>
</comment>
<dbReference type="GO" id="GO:0003924">
    <property type="term" value="F:GTPase activity"/>
    <property type="evidence" value="ECO:0007669"/>
    <property type="project" value="UniProtKB-UniRule"/>
</dbReference>
<dbReference type="STRING" id="159291.SAMN05920897_10319"/>
<feature type="binding site" evidence="8">
    <location>
        <position position="151"/>
    </location>
    <ligand>
        <name>GTP</name>
        <dbReference type="ChEBI" id="CHEBI:37565"/>
    </ligand>
</feature>
<evidence type="ECO:0000256" key="3">
    <source>
        <dbReference type="ARBA" id="ARBA00022618"/>
    </source>
</evidence>
<dbReference type="GO" id="GO:0005525">
    <property type="term" value="F:GTP binding"/>
    <property type="evidence" value="ECO:0007669"/>
    <property type="project" value="UniProtKB-UniRule"/>
</dbReference>
<dbReference type="Pfam" id="PF12327">
    <property type="entry name" value="FtsZ_C"/>
    <property type="match status" value="1"/>
</dbReference>
<organism evidence="14 15">
    <name type="scientific">Alkalispirochaeta americana</name>
    <dbReference type="NCBI Taxonomy" id="159291"/>
    <lineage>
        <taxon>Bacteria</taxon>
        <taxon>Pseudomonadati</taxon>
        <taxon>Spirochaetota</taxon>
        <taxon>Spirochaetia</taxon>
        <taxon>Spirochaetales</taxon>
        <taxon>Spirochaetaceae</taxon>
        <taxon>Alkalispirochaeta</taxon>
    </lineage>
</organism>
<dbReference type="InterPro" id="IPR000158">
    <property type="entry name" value="Cell_div_FtsZ"/>
</dbReference>
<name>A0A1N6PKK4_9SPIO</name>
<dbReference type="InterPro" id="IPR045061">
    <property type="entry name" value="FtsZ/CetZ"/>
</dbReference>
<dbReference type="AlphaFoldDB" id="A0A1N6PKK4"/>
<keyword evidence="5 8" id="KW-0342">GTP-binding</keyword>
<evidence type="ECO:0000256" key="9">
    <source>
        <dbReference type="NCBIfam" id="TIGR00065"/>
    </source>
</evidence>
<sequence length="402" mass="42398">MNFQVYEDDLSIASSGTSPTVIKVIGVGGGGSNAVNRMIQSGLTNVEFIAVNTDLQALQGSQAEVRIPLGTKITGGLGAGGKPEIGEKAAQEDKDQVRSVLEGADMVFVTAGMGGGTGTGAAPVIADIARSLGILTVAVVTKPFDFEGRRKKQLAEEGISRLRDAVDTLITIPNQHLLKIVPKDTPITDAFLVADDVLRQGVQGISDLITKEGMINIDFADVRTVMAGQGDALMGVGSGDGDNRAVDAATNAINNPLLEDARIEGADKILVSVTGGTSFSLSEYEEIMKIITANADAEVLVIAGTTVDQTLDEQVRVTVIATGFGESEQSGLCREEETVTVSADPGKSEPKEAEPEFITLDSWNTYTRSNPHQDDLFAEDGEEEIRLGVPAILRNRRLSGNR</sequence>